<proteinExistence type="predicted"/>
<evidence type="ECO:0000259" key="1">
    <source>
        <dbReference type="PROSITE" id="PS50056"/>
    </source>
</evidence>
<evidence type="ECO:0000313" key="2">
    <source>
        <dbReference type="EMBL" id="SPD86115.1"/>
    </source>
</evidence>
<dbReference type="SMART" id="SM00404">
    <property type="entry name" value="PTPc_motif"/>
    <property type="match status" value="1"/>
</dbReference>
<dbReference type="InterPro" id="IPR003595">
    <property type="entry name" value="Tyr_Pase_cat"/>
</dbReference>
<organism evidence="2 3">
    <name type="scientific">Micropruina glycogenica</name>
    <dbReference type="NCBI Taxonomy" id="75385"/>
    <lineage>
        <taxon>Bacteria</taxon>
        <taxon>Bacillati</taxon>
        <taxon>Actinomycetota</taxon>
        <taxon>Actinomycetes</taxon>
        <taxon>Propionibacteriales</taxon>
        <taxon>Nocardioidaceae</taxon>
        <taxon>Micropruina</taxon>
    </lineage>
</organism>
<gene>
    <name evidence="2" type="ORF">MPLG2_1079</name>
</gene>
<dbReference type="InterPro" id="IPR016130">
    <property type="entry name" value="Tyr_Pase_AS"/>
</dbReference>
<sequence length="159" mass="16642">MQLFAIERTGPGRLWTATAPNADDLAADLQHARTQGADVVVSMLGTLEARLLRLAGEGEAAASAGLAFHRLPTTDFGTPEKTAARTVAEQLRAHLAAGEGVVVHCRGGVGRSSVLAALVLGLEGVPVDEAWHRIGFARGSSVPETVAQRRFVDHCLGTN</sequence>
<feature type="domain" description="Tyrosine specific protein phosphatases" evidence="1">
    <location>
        <begin position="81"/>
        <end position="142"/>
    </location>
</feature>
<dbReference type="SUPFAM" id="SSF52799">
    <property type="entry name" value="(Phosphotyrosine protein) phosphatases II"/>
    <property type="match status" value="1"/>
</dbReference>
<dbReference type="Gene3D" id="3.90.190.10">
    <property type="entry name" value="Protein tyrosine phosphatase superfamily"/>
    <property type="match status" value="1"/>
</dbReference>
<dbReference type="EMBL" id="LT985188">
    <property type="protein sequence ID" value="SPD86115.1"/>
    <property type="molecule type" value="Genomic_DNA"/>
</dbReference>
<dbReference type="AlphaFoldDB" id="A0A2N9JF62"/>
<dbReference type="PROSITE" id="PS00383">
    <property type="entry name" value="TYR_PHOSPHATASE_1"/>
    <property type="match status" value="1"/>
</dbReference>
<reference evidence="2 3" key="1">
    <citation type="submission" date="2018-02" db="EMBL/GenBank/DDBJ databases">
        <authorList>
            <person name="Cohen D.B."/>
            <person name="Kent A.D."/>
        </authorList>
    </citation>
    <scope>NUCLEOTIDE SEQUENCE [LARGE SCALE GENOMIC DNA]</scope>
    <source>
        <strain evidence="2">1</strain>
    </source>
</reference>
<dbReference type="Proteomes" id="UP000238164">
    <property type="component" value="Chromosome 1"/>
</dbReference>
<dbReference type="OrthoDB" id="9806482at2"/>
<name>A0A2N9JF62_9ACTN</name>
<dbReference type="PROSITE" id="PS50056">
    <property type="entry name" value="TYR_PHOSPHATASE_2"/>
    <property type="match status" value="1"/>
</dbReference>
<dbReference type="KEGG" id="mgg:MPLG2_1079"/>
<dbReference type="Pfam" id="PF22785">
    <property type="entry name" value="Tc-R-P"/>
    <property type="match status" value="1"/>
</dbReference>
<evidence type="ECO:0000313" key="3">
    <source>
        <dbReference type="Proteomes" id="UP000238164"/>
    </source>
</evidence>
<dbReference type="RefSeq" id="WP_105185187.1">
    <property type="nucleotide sequence ID" value="NZ_BAAAGO010000064.1"/>
</dbReference>
<dbReference type="InterPro" id="IPR029021">
    <property type="entry name" value="Prot-tyrosine_phosphatase-like"/>
</dbReference>
<dbReference type="InterPro" id="IPR000387">
    <property type="entry name" value="Tyr_Pase_dom"/>
</dbReference>
<accession>A0A2N9JF62</accession>
<protein>
    <submittedName>
        <fullName evidence="2">Tyrosine protein phosphatase</fullName>
    </submittedName>
</protein>
<keyword evidence="3" id="KW-1185">Reference proteome</keyword>